<evidence type="ECO:0000313" key="1">
    <source>
        <dbReference type="EMBL" id="RNA00895.1"/>
    </source>
</evidence>
<accession>A0A3M7PQ71</accession>
<sequence length="136" mass="16267">MLRSIYNIPKRCRMSNLKLINNLVGTTSRLKQIEVDFFERILRNGYTRNIIKQLLVENQDGDYISKILAILNEIDNLTDKEMSEKCRTYRVVHEMEHKTSKKNNVVFNELNNIFKKHNGNNQLIFNLLRYDNELYK</sequence>
<proteinExistence type="predicted"/>
<dbReference type="Proteomes" id="UP000276133">
    <property type="component" value="Unassembled WGS sequence"/>
</dbReference>
<name>A0A3M7PQ71_BRAPC</name>
<gene>
    <name evidence="1" type="ORF">BpHYR1_010221</name>
</gene>
<organism evidence="1 2">
    <name type="scientific">Brachionus plicatilis</name>
    <name type="common">Marine rotifer</name>
    <name type="synonym">Brachionus muelleri</name>
    <dbReference type="NCBI Taxonomy" id="10195"/>
    <lineage>
        <taxon>Eukaryota</taxon>
        <taxon>Metazoa</taxon>
        <taxon>Spiralia</taxon>
        <taxon>Gnathifera</taxon>
        <taxon>Rotifera</taxon>
        <taxon>Eurotatoria</taxon>
        <taxon>Monogononta</taxon>
        <taxon>Pseudotrocha</taxon>
        <taxon>Ploima</taxon>
        <taxon>Brachionidae</taxon>
        <taxon>Brachionus</taxon>
    </lineage>
</organism>
<evidence type="ECO:0000313" key="2">
    <source>
        <dbReference type="Proteomes" id="UP000276133"/>
    </source>
</evidence>
<dbReference type="EMBL" id="REGN01009563">
    <property type="protein sequence ID" value="RNA00895.1"/>
    <property type="molecule type" value="Genomic_DNA"/>
</dbReference>
<reference evidence="1 2" key="1">
    <citation type="journal article" date="2018" name="Sci. Rep.">
        <title>Genomic signatures of local adaptation to the degree of environmental predictability in rotifers.</title>
        <authorList>
            <person name="Franch-Gras L."/>
            <person name="Hahn C."/>
            <person name="Garcia-Roger E.M."/>
            <person name="Carmona M.J."/>
            <person name="Serra M."/>
            <person name="Gomez A."/>
        </authorList>
    </citation>
    <scope>NUCLEOTIDE SEQUENCE [LARGE SCALE GENOMIC DNA]</scope>
    <source>
        <strain evidence="1">HYR1</strain>
    </source>
</reference>
<comment type="caution">
    <text evidence="1">The sequence shown here is derived from an EMBL/GenBank/DDBJ whole genome shotgun (WGS) entry which is preliminary data.</text>
</comment>
<dbReference type="AlphaFoldDB" id="A0A3M7PQ71"/>
<protein>
    <submittedName>
        <fullName evidence="1">Uncharacterized protein</fullName>
    </submittedName>
</protein>
<dbReference type="OrthoDB" id="10161752at2759"/>
<keyword evidence="2" id="KW-1185">Reference proteome</keyword>